<name>A0A9W8E1Q1_9FUNG</name>
<comment type="similarity">
    <text evidence="6">Belongs to the WD repeat BOP1/ERB1 family.</text>
</comment>
<keyword evidence="11" id="KW-1185">Reference proteome</keyword>
<evidence type="ECO:0000256" key="6">
    <source>
        <dbReference type="HAMAP-Rule" id="MF_03027"/>
    </source>
</evidence>
<dbReference type="Pfam" id="PF00400">
    <property type="entry name" value="WD40"/>
    <property type="match status" value="4"/>
</dbReference>
<dbReference type="GO" id="GO:0000463">
    <property type="term" value="P:maturation of LSU-rRNA from tricistronic rRNA transcript (SSU-rRNA, 5.8S rRNA, LSU-rRNA)"/>
    <property type="evidence" value="ECO:0007669"/>
    <property type="project" value="UniProtKB-UniRule"/>
</dbReference>
<feature type="compositionally biased region" description="Basic and acidic residues" evidence="8">
    <location>
        <begin position="136"/>
        <end position="147"/>
    </location>
</feature>
<feature type="region of interest" description="Disordered" evidence="8">
    <location>
        <begin position="1"/>
        <end position="152"/>
    </location>
</feature>
<sequence length="830" mass="93084">MPAKRRHPTSAASKPLARAIPGSDSETEEFPRGTVAANPDSDEEASDDEGEEDVFSADEADLPHIFLDSDAEESEADAPTTPVHALEGCGSSSEEEVTDASDDSEEEEDDDSSVVDSLLASSSGDEDDEDQTKVGGDSRPRTPKFDRTNMSPSHWAAYVQERKIHPEIEANYDSDSSTEAPTNTVGNVPMEWYDDLPHIGYDINGKRILRPATKDELDRFLANFDDPDGLVSVPDRLAQQDVKLSDHELEIIKRLQKAAYPDEEYDPYEDTVEWFTSDVSVAARPQPTVPKRRFLPSLGEARRINKLVHAIRSGRIVLNKKPAAAPRYYQLWSNNPDEAGEAVRGIHKHLPAPRMALPGHALSYHPPQEYIPTAEELAAMPAEDKDKTFMANLPRDYGCLRRVPAYGQFIRERFQRCLDLYLCPRASKRPDPTMESLLPKLPDPKDLRPFPTTLSLTYTGHTARIRTLAVDPTGLWLLSGADDGTVRLWEVSTGRCAKVWQLGTVVHSVAWNPHRELCLFAVAVDDRVLLVAPPEYTVCSDAISTVTREFVLHSRAEDEEDSEEEKNEEDEAREEEGAEKEHDPASAGKLVTWAVPTTRQRADHILAVIRHRRTVRQVVWHRKGDHFATVSPLTAATQVSSGSSVLIHLLSKRRTQQPFQTTHGAVQQVLFHPQRPHFILATQRQVRIYDLMKQKAVKTLYPRAKWISSIDIHPGGDNVLVGTYDRKLCWFDLDLSSAPYKSIRFHQQAIRQVAYHPRFPLFASAADDCTLQVFHGMVYQDLLKNPLIVPVKILRGHKPQGPLGVLGCQFHPLQPWLFSCGADATIRLWT</sequence>
<comment type="subcellular location">
    <subcellularLocation>
        <location evidence="6">Nucleus</location>
        <location evidence="6">Nucleolus</location>
    </subcellularLocation>
    <subcellularLocation>
        <location evidence="6">Nucleus</location>
        <location evidence="6">Nucleoplasm</location>
    </subcellularLocation>
</comment>
<dbReference type="SMART" id="SM00320">
    <property type="entry name" value="WD40"/>
    <property type="match status" value="7"/>
</dbReference>
<dbReference type="GO" id="GO:0030687">
    <property type="term" value="C:preribosome, large subunit precursor"/>
    <property type="evidence" value="ECO:0007669"/>
    <property type="project" value="UniProtKB-UniRule"/>
</dbReference>
<dbReference type="InterPro" id="IPR028598">
    <property type="entry name" value="BOP1/Erb1"/>
</dbReference>
<dbReference type="InterPro" id="IPR001680">
    <property type="entry name" value="WD40_rpt"/>
</dbReference>
<dbReference type="PANTHER" id="PTHR17605:SF0">
    <property type="entry name" value="RIBOSOME BIOGENESIS PROTEIN BOP1"/>
    <property type="match status" value="1"/>
</dbReference>
<keyword evidence="2 6" id="KW-0698">rRNA processing</keyword>
<dbReference type="Gene3D" id="2.130.10.10">
    <property type="entry name" value="YVTN repeat-like/Quinoprotein amine dehydrogenase"/>
    <property type="match status" value="1"/>
</dbReference>
<evidence type="ECO:0000256" key="2">
    <source>
        <dbReference type="ARBA" id="ARBA00022552"/>
    </source>
</evidence>
<comment type="function">
    <text evidence="6">Component of the NOP7 complex, which is required for maturation of the 25S and 5.8S ribosomal RNAs and formation of the 60S ribosome.</text>
</comment>
<keyword evidence="1 6" id="KW-0690">Ribosome biogenesis</keyword>
<feature type="repeat" description="WD" evidence="7">
    <location>
        <begin position="458"/>
        <end position="499"/>
    </location>
</feature>
<evidence type="ECO:0000256" key="5">
    <source>
        <dbReference type="ARBA" id="ARBA00023242"/>
    </source>
</evidence>
<evidence type="ECO:0000259" key="9">
    <source>
        <dbReference type="SMART" id="SM01035"/>
    </source>
</evidence>
<feature type="region of interest" description="Disordered" evidence="8">
    <location>
        <begin position="554"/>
        <end position="590"/>
    </location>
</feature>
<dbReference type="EMBL" id="JANBPT010000055">
    <property type="protein sequence ID" value="KAJ1928889.1"/>
    <property type="molecule type" value="Genomic_DNA"/>
</dbReference>
<dbReference type="GO" id="GO:0043021">
    <property type="term" value="F:ribonucleoprotein complex binding"/>
    <property type="evidence" value="ECO:0007669"/>
    <property type="project" value="UniProtKB-UniRule"/>
</dbReference>
<dbReference type="PROSITE" id="PS50082">
    <property type="entry name" value="WD_REPEATS_2"/>
    <property type="match status" value="2"/>
</dbReference>
<protein>
    <recommendedName>
        <fullName evidence="6">Ribosome biogenesis protein ERB1</fullName>
    </recommendedName>
    <alternativeName>
        <fullName evidence="6">Eukaryotic ribosome biogenesis protein 1</fullName>
    </alternativeName>
</protein>
<organism evidence="10 11">
    <name type="scientific">Tieghemiomyces parasiticus</name>
    <dbReference type="NCBI Taxonomy" id="78921"/>
    <lineage>
        <taxon>Eukaryota</taxon>
        <taxon>Fungi</taxon>
        <taxon>Fungi incertae sedis</taxon>
        <taxon>Zoopagomycota</taxon>
        <taxon>Kickxellomycotina</taxon>
        <taxon>Dimargaritomycetes</taxon>
        <taxon>Dimargaritales</taxon>
        <taxon>Dimargaritaceae</taxon>
        <taxon>Tieghemiomyces</taxon>
    </lineage>
</organism>
<dbReference type="InterPro" id="IPR015943">
    <property type="entry name" value="WD40/YVTN_repeat-like_dom_sf"/>
</dbReference>
<proteinExistence type="inferred from homology"/>
<reference evidence="10" key="1">
    <citation type="submission" date="2022-07" db="EMBL/GenBank/DDBJ databases">
        <title>Phylogenomic reconstructions and comparative analyses of Kickxellomycotina fungi.</title>
        <authorList>
            <person name="Reynolds N.K."/>
            <person name="Stajich J.E."/>
            <person name="Barry K."/>
            <person name="Grigoriev I.V."/>
            <person name="Crous P."/>
            <person name="Smith M.E."/>
        </authorList>
    </citation>
    <scope>NUCLEOTIDE SEQUENCE</scope>
    <source>
        <strain evidence="10">RSA 861</strain>
    </source>
</reference>
<accession>A0A9W8E1Q1</accession>
<dbReference type="Pfam" id="PF08145">
    <property type="entry name" value="BOP1NT"/>
    <property type="match status" value="1"/>
</dbReference>
<gene>
    <name evidence="10" type="primary">ERB1_1</name>
    <name evidence="6" type="synonym">ERB1</name>
    <name evidence="10" type="ORF">IWQ60_001632</name>
</gene>
<feature type="compositionally biased region" description="Acidic residues" evidence="8">
    <location>
        <begin position="40"/>
        <end position="60"/>
    </location>
</feature>
<dbReference type="GO" id="GO:0070545">
    <property type="term" value="C:PeBoW complex"/>
    <property type="evidence" value="ECO:0007669"/>
    <property type="project" value="TreeGrafter"/>
</dbReference>
<feature type="domain" description="BOP1 N-terminal" evidence="9">
    <location>
        <begin position="193"/>
        <end position="451"/>
    </location>
</feature>
<feature type="compositionally biased region" description="Acidic residues" evidence="8">
    <location>
        <begin position="557"/>
        <end position="578"/>
    </location>
</feature>
<feature type="repeat" description="WD" evidence="7">
    <location>
        <begin position="805"/>
        <end position="830"/>
    </location>
</feature>
<dbReference type="InterPro" id="IPR036322">
    <property type="entry name" value="WD40_repeat_dom_sf"/>
</dbReference>
<keyword evidence="5 6" id="KW-0539">Nucleus</keyword>
<evidence type="ECO:0000256" key="3">
    <source>
        <dbReference type="ARBA" id="ARBA00022574"/>
    </source>
</evidence>
<evidence type="ECO:0000256" key="7">
    <source>
        <dbReference type="PROSITE-ProRule" id="PRU00221"/>
    </source>
</evidence>
<dbReference type="OrthoDB" id="5571054at2759"/>
<dbReference type="FunFam" id="2.130.10.10:FF:000061">
    <property type="entry name" value="Ribosome biogenesis protein BOP1 homolog"/>
    <property type="match status" value="1"/>
</dbReference>
<dbReference type="GO" id="GO:0005654">
    <property type="term" value="C:nucleoplasm"/>
    <property type="evidence" value="ECO:0007669"/>
    <property type="project" value="UniProtKB-SubCell"/>
</dbReference>
<keyword evidence="3 7" id="KW-0853">WD repeat</keyword>
<dbReference type="SUPFAM" id="SSF50978">
    <property type="entry name" value="WD40 repeat-like"/>
    <property type="match status" value="1"/>
</dbReference>
<dbReference type="InterPro" id="IPR019775">
    <property type="entry name" value="WD40_repeat_CS"/>
</dbReference>
<evidence type="ECO:0000313" key="10">
    <source>
        <dbReference type="EMBL" id="KAJ1928889.1"/>
    </source>
</evidence>
<dbReference type="InterPro" id="IPR012953">
    <property type="entry name" value="BOP1_N_dom"/>
</dbReference>
<comment type="subunit">
    <text evidence="6">Component of the NOP7 complex, composed of ERB1, NOP7 and YTM1. Within the NOP7 complex ERB1 appears to interact directly with NOP7 and YTM1. The NOP7 complex also associates with the 66S pre-ribosome.</text>
</comment>
<dbReference type="Proteomes" id="UP001150569">
    <property type="component" value="Unassembled WGS sequence"/>
</dbReference>
<comment type="caution">
    <text evidence="10">The sequence shown here is derived from an EMBL/GenBank/DDBJ whole genome shotgun (WGS) entry which is preliminary data.</text>
</comment>
<feature type="compositionally biased region" description="Acidic residues" evidence="8">
    <location>
        <begin position="93"/>
        <end position="113"/>
    </location>
</feature>
<keyword evidence="4" id="KW-0677">Repeat</keyword>
<evidence type="ECO:0000256" key="8">
    <source>
        <dbReference type="SAM" id="MobiDB-lite"/>
    </source>
</evidence>
<dbReference type="SMART" id="SM01035">
    <property type="entry name" value="BOP1NT"/>
    <property type="match status" value="1"/>
</dbReference>
<feature type="compositionally biased region" description="Low complexity" evidence="8">
    <location>
        <begin position="114"/>
        <end position="123"/>
    </location>
</feature>
<evidence type="ECO:0000256" key="1">
    <source>
        <dbReference type="ARBA" id="ARBA00022517"/>
    </source>
</evidence>
<dbReference type="PROSITE" id="PS00678">
    <property type="entry name" value="WD_REPEATS_1"/>
    <property type="match status" value="1"/>
</dbReference>
<dbReference type="GO" id="GO:0000466">
    <property type="term" value="P:maturation of 5.8S rRNA from tricistronic rRNA transcript (SSU-rRNA, 5.8S rRNA, LSU-rRNA)"/>
    <property type="evidence" value="ECO:0007669"/>
    <property type="project" value="UniProtKB-UniRule"/>
</dbReference>
<dbReference type="AlphaFoldDB" id="A0A9W8E1Q1"/>
<evidence type="ECO:0000256" key="4">
    <source>
        <dbReference type="ARBA" id="ARBA00022737"/>
    </source>
</evidence>
<dbReference type="PROSITE" id="PS50294">
    <property type="entry name" value="WD_REPEATS_REGION"/>
    <property type="match status" value="1"/>
</dbReference>
<dbReference type="HAMAP" id="MF_03027">
    <property type="entry name" value="BOP1"/>
    <property type="match status" value="1"/>
</dbReference>
<dbReference type="PANTHER" id="PTHR17605">
    <property type="entry name" value="RIBOSOME BIOGENESIS PROTEIN BOP1 BLOCK OF PROLIFERATION 1 PROTEIN"/>
    <property type="match status" value="1"/>
</dbReference>
<evidence type="ECO:0000313" key="11">
    <source>
        <dbReference type="Proteomes" id="UP001150569"/>
    </source>
</evidence>